<reference evidence="1" key="1">
    <citation type="journal article" date="2021" name="Environ. Microbiol.">
        <title>Gene family expansions and transcriptome signatures uncover fungal adaptations to wood decay.</title>
        <authorList>
            <person name="Hage H."/>
            <person name="Miyauchi S."/>
            <person name="Viragh M."/>
            <person name="Drula E."/>
            <person name="Min B."/>
            <person name="Chaduli D."/>
            <person name="Navarro D."/>
            <person name="Favel A."/>
            <person name="Norest M."/>
            <person name="Lesage-Meessen L."/>
            <person name="Balint B."/>
            <person name="Merenyi Z."/>
            <person name="de Eugenio L."/>
            <person name="Morin E."/>
            <person name="Martinez A.T."/>
            <person name="Baldrian P."/>
            <person name="Stursova M."/>
            <person name="Martinez M.J."/>
            <person name="Novotny C."/>
            <person name="Magnuson J.K."/>
            <person name="Spatafora J.W."/>
            <person name="Maurice S."/>
            <person name="Pangilinan J."/>
            <person name="Andreopoulos W."/>
            <person name="LaButti K."/>
            <person name="Hundley H."/>
            <person name="Na H."/>
            <person name="Kuo A."/>
            <person name="Barry K."/>
            <person name="Lipzen A."/>
            <person name="Henrissat B."/>
            <person name="Riley R."/>
            <person name="Ahrendt S."/>
            <person name="Nagy L.G."/>
            <person name="Grigoriev I.V."/>
            <person name="Martin F."/>
            <person name="Rosso M.N."/>
        </authorList>
    </citation>
    <scope>NUCLEOTIDE SEQUENCE</scope>
    <source>
        <strain evidence="1">CBS 384.51</strain>
    </source>
</reference>
<organism evidence="1 2">
    <name type="scientific">Irpex rosettiformis</name>
    <dbReference type="NCBI Taxonomy" id="378272"/>
    <lineage>
        <taxon>Eukaryota</taxon>
        <taxon>Fungi</taxon>
        <taxon>Dikarya</taxon>
        <taxon>Basidiomycota</taxon>
        <taxon>Agaricomycotina</taxon>
        <taxon>Agaricomycetes</taxon>
        <taxon>Polyporales</taxon>
        <taxon>Irpicaceae</taxon>
        <taxon>Irpex</taxon>
    </lineage>
</organism>
<keyword evidence="2" id="KW-1185">Reference proteome</keyword>
<evidence type="ECO:0000313" key="1">
    <source>
        <dbReference type="EMBL" id="KAI0084204.1"/>
    </source>
</evidence>
<dbReference type="EMBL" id="MU274946">
    <property type="protein sequence ID" value="KAI0084204.1"/>
    <property type="molecule type" value="Genomic_DNA"/>
</dbReference>
<sequence>MGLAATVYAEILSRYGHGHPLWYPEPSEGLDRCRREIQLGDVGYIDAYGGFRRLFNITVGPEHELNAGGVPVDFTPIVFSQALRRDEEKALGPGPLCIRSLNVGCTFTPLSVRTTPASGGAELSYSFSCKSHSGAYLVLTDHARNSWFEPNSQFKEYMRQHHGSWYAFAADPKKLGLECNPEDIILVRGTTKTSTWTVGAFISQENRAHDFTAGGQVASVGGAKVTFSSGHELRHKCEQRTGPDRAPANTTSSLLEPLSSLLISGETDARNIDSTDPQSQNNEVNRSQKDQCIFLSYYKLKHRLFLPKKIVANAGPSPLGDGADDGEGTAVRAMDIEIESEPGHTPVSINLPLLTQLVSTLTTITAAANSSGRRIRLYPSGTYILHSTSNECCSHSL</sequence>
<evidence type="ECO:0000313" key="2">
    <source>
        <dbReference type="Proteomes" id="UP001055072"/>
    </source>
</evidence>
<protein>
    <submittedName>
        <fullName evidence="1">Uncharacterized protein</fullName>
    </submittedName>
</protein>
<gene>
    <name evidence="1" type="ORF">BDY19DRAFT_1026532</name>
</gene>
<dbReference type="Proteomes" id="UP001055072">
    <property type="component" value="Unassembled WGS sequence"/>
</dbReference>
<accession>A0ACB8TQV8</accession>
<proteinExistence type="predicted"/>
<name>A0ACB8TQV8_9APHY</name>
<comment type="caution">
    <text evidence="1">The sequence shown here is derived from an EMBL/GenBank/DDBJ whole genome shotgun (WGS) entry which is preliminary data.</text>
</comment>